<sequence>MKINVNRRAISREFHQWTPNHSYRTPECLTPAAPFPDRTSPIIIWYIIKHPRLVIMTHICVANDPTCPKDSLMTPEYVVDSPECVNLIRNSTETSANKAMITISTKAGITPSTLRVAGMDMILAPIMLVDTLNTAPETDPRLTGFLSCSSGTWASATGNIPMAAWFSCLRERRQAYSDLSDTFDEGFRSLMRMLIEWC</sequence>
<keyword evidence="2" id="KW-1185">Reference proteome</keyword>
<comment type="caution">
    <text evidence="1">The sequence shown here is derived from an EMBL/GenBank/DDBJ whole genome shotgun (WGS) entry which is preliminary data.</text>
</comment>
<organism evidence="1 2">
    <name type="scientific">Malus baccata</name>
    <name type="common">Siberian crab apple</name>
    <name type="synonym">Pyrus baccata</name>
    <dbReference type="NCBI Taxonomy" id="106549"/>
    <lineage>
        <taxon>Eukaryota</taxon>
        <taxon>Viridiplantae</taxon>
        <taxon>Streptophyta</taxon>
        <taxon>Embryophyta</taxon>
        <taxon>Tracheophyta</taxon>
        <taxon>Spermatophyta</taxon>
        <taxon>Magnoliopsida</taxon>
        <taxon>eudicotyledons</taxon>
        <taxon>Gunneridae</taxon>
        <taxon>Pentapetalae</taxon>
        <taxon>rosids</taxon>
        <taxon>fabids</taxon>
        <taxon>Rosales</taxon>
        <taxon>Rosaceae</taxon>
        <taxon>Amygdaloideae</taxon>
        <taxon>Maleae</taxon>
        <taxon>Malus</taxon>
    </lineage>
</organism>
<evidence type="ECO:0000313" key="2">
    <source>
        <dbReference type="Proteomes" id="UP000315295"/>
    </source>
</evidence>
<accession>A0A540M201</accession>
<proteinExistence type="predicted"/>
<name>A0A540M201_MALBA</name>
<evidence type="ECO:0000313" key="1">
    <source>
        <dbReference type="EMBL" id="TQD92773.1"/>
    </source>
</evidence>
<dbReference type="EMBL" id="VIEB01000385">
    <property type="protein sequence ID" value="TQD92773.1"/>
    <property type="molecule type" value="Genomic_DNA"/>
</dbReference>
<protein>
    <submittedName>
        <fullName evidence="1">Uncharacterized protein</fullName>
    </submittedName>
</protein>
<reference evidence="1 2" key="1">
    <citation type="journal article" date="2019" name="G3 (Bethesda)">
        <title>Sequencing of a Wild Apple (Malus baccata) Genome Unravels the Differences Between Cultivated and Wild Apple Species Regarding Disease Resistance and Cold Tolerance.</title>
        <authorList>
            <person name="Chen X."/>
        </authorList>
    </citation>
    <scope>NUCLEOTIDE SEQUENCE [LARGE SCALE GENOMIC DNA]</scope>
    <source>
        <strain evidence="2">cv. Shandingzi</strain>
        <tissue evidence="1">Leaves</tissue>
    </source>
</reference>
<dbReference type="AlphaFoldDB" id="A0A540M201"/>
<dbReference type="Proteomes" id="UP000315295">
    <property type="component" value="Unassembled WGS sequence"/>
</dbReference>
<gene>
    <name evidence="1" type="ORF">C1H46_021609</name>
</gene>